<evidence type="ECO:0000256" key="1">
    <source>
        <dbReference type="SAM" id="MobiDB-lite"/>
    </source>
</evidence>
<comment type="caution">
    <text evidence="2">The sequence shown here is derived from an EMBL/GenBank/DDBJ whole genome shotgun (WGS) entry which is preliminary data.</text>
</comment>
<proteinExistence type="predicted"/>
<sequence length="161" mass="18062">MERLARIDLQKGSSNENQRTQVAESSSLHDNVENCTVKSLETSKSKKNNAMIWFKSKEKTPVKFKPMVSTDKRDAAPTENPGKPVNKRPAEREALKSKPLVQPNDKPLVKDAAPTENPGKPVNKRACKKDIDRLKRKAEREALKSKPLVQPNDKPLVKNVS</sequence>
<protein>
    <submittedName>
        <fullName evidence="2">Uncharacterized protein</fullName>
    </submittedName>
</protein>
<keyword evidence="3" id="KW-1185">Reference proteome</keyword>
<feature type="region of interest" description="Disordered" evidence="1">
    <location>
        <begin position="1"/>
        <end position="32"/>
    </location>
</feature>
<name>A0AAD8JQ62_TARER</name>
<feature type="compositionally biased region" description="Basic and acidic residues" evidence="1">
    <location>
        <begin position="128"/>
        <end position="144"/>
    </location>
</feature>
<evidence type="ECO:0000313" key="2">
    <source>
        <dbReference type="EMBL" id="KAK1407766.1"/>
    </source>
</evidence>
<dbReference type="Proteomes" id="UP001229421">
    <property type="component" value="Unassembled WGS sequence"/>
</dbReference>
<feature type="region of interest" description="Disordered" evidence="1">
    <location>
        <begin position="57"/>
        <end position="161"/>
    </location>
</feature>
<organism evidence="2 3">
    <name type="scientific">Tagetes erecta</name>
    <name type="common">African marigold</name>
    <dbReference type="NCBI Taxonomy" id="13708"/>
    <lineage>
        <taxon>Eukaryota</taxon>
        <taxon>Viridiplantae</taxon>
        <taxon>Streptophyta</taxon>
        <taxon>Embryophyta</taxon>
        <taxon>Tracheophyta</taxon>
        <taxon>Spermatophyta</taxon>
        <taxon>Magnoliopsida</taxon>
        <taxon>eudicotyledons</taxon>
        <taxon>Gunneridae</taxon>
        <taxon>Pentapetalae</taxon>
        <taxon>asterids</taxon>
        <taxon>campanulids</taxon>
        <taxon>Asterales</taxon>
        <taxon>Asteraceae</taxon>
        <taxon>Asteroideae</taxon>
        <taxon>Heliantheae alliance</taxon>
        <taxon>Tageteae</taxon>
        <taxon>Tagetes</taxon>
    </lineage>
</organism>
<dbReference type="AlphaFoldDB" id="A0AAD8JQ62"/>
<evidence type="ECO:0000313" key="3">
    <source>
        <dbReference type="Proteomes" id="UP001229421"/>
    </source>
</evidence>
<gene>
    <name evidence="2" type="ORF">QVD17_39393</name>
</gene>
<dbReference type="EMBL" id="JAUHHV010000011">
    <property type="protein sequence ID" value="KAK1407766.1"/>
    <property type="molecule type" value="Genomic_DNA"/>
</dbReference>
<accession>A0AAD8JQ62</accession>
<reference evidence="2" key="1">
    <citation type="journal article" date="2023" name="bioRxiv">
        <title>Improved chromosome-level genome assembly for marigold (Tagetes erecta).</title>
        <authorList>
            <person name="Jiang F."/>
            <person name="Yuan L."/>
            <person name="Wang S."/>
            <person name="Wang H."/>
            <person name="Xu D."/>
            <person name="Wang A."/>
            <person name="Fan W."/>
        </authorList>
    </citation>
    <scope>NUCLEOTIDE SEQUENCE</scope>
    <source>
        <strain evidence="2">WSJ</strain>
        <tissue evidence="2">Leaf</tissue>
    </source>
</reference>
<feature type="compositionally biased region" description="Polar residues" evidence="1">
    <location>
        <begin position="11"/>
        <end position="32"/>
    </location>
</feature>